<keyword evidence="6 8" id="KW-0234">DNA repair</keyword>
<evidence type="ECO:0000313" key="10">
    <source>
        <dbReference type="EMBL" id="AUB83696.1"/>
    </source>
</evidence>
<evidence type="ECO:0000259" key="9">
    <source>
        <dbReference type="Pfam" id="PF11967"/>
    </source>
</evidence>
<gene>
    <name evidence="8" type="primary">recO</name>
    <name evidence="10" type="ORF">THSYN_23895</name>
</gene>
<evidence type="ECO:0000256" key="7">
    <source>
        <dbReference type="ARBA" id="ARBA00033409"/>
    </source>
</evidence>
<keyword evidence="4 8" id="KW-0227">DNA damage</keyword>
<evidence type="ECO:0000256" key="2">
    <source>
        <dbReference type="ARBA" id="ARBA00007452"/>
    </source>
</evidence>
<keyword evidence="11" id="KW-1185">Reference proteome</keyword>
<dbReference type="EMBL" id="CP020370">
    <property type="protein sequence ID" value="AUB83696.1"/>
    <property type="molecule type" value="Genomic_DNA"/>
</dbReference>
<accession>A0A2K8UDP8</accession>
<organism evidence="10 11">
    <name type="scientific">Candidatus Thiodictyon syntrophicum</name>
    <dbReference type="NCBI Taxonomy" id="1166950"/>
    <lineage>
        <taxon>Bacteria</taxon>
        <taxon>Pseudomonadati</taxon>
        <taxon>Pseudomonadota</taxon>
        <taxon>Gammaproteobacteria</taxon>
        <taxon>Chromatiales</taxon>
        <taxon>Chromatiaceae</taxon>
        <taxon>Thiodictyon</taxon>
    </lineage>
</organism>
<dbReference type="InterPro" id="IPR012340">
    <property type="entry name" value="NA-bd_OB-fold"/>
</dbReference>
<evidence type="ECO:0000256" key="6">
    <source>
        <dbReference type="ARBA" id="ARBA00023204"/>
    </source>
</evidence>
<dbReference type="SUPFAM" id="SSF57863">
    <property type="entry name" value="ArfGap/RecO-like zinc finger"/>
    <property type="match status" value="1"/>
</dbReference>
<evidence type="ECO:0000256" key="8">
    <source>
        <dbReference type="HAMAP-Rule" id="MF_00201"/>
    </source>
</evidence>
<sequence length="254" mass="27322">MAARRDAGLLRALVLHRRDYGNTSLLLDLFAAGVGRFPAIAKGARRGRSPASALLQPFAPIWIGVVGRGEVLTLTGCEAAGRPFALGGRALPCGFYLNEVLLRVLGRHDPQDAIFAFYHAALGQLAAGEDLDSVLRRFELRLLEALGYAPGLDLVADGGVAVEPDRHYLVEPGRGTRAAAADAPGERVCGATLLALARGETLGVAQAREARALLRRLLEPHLGPKPLKSRELFRRWQGRARAESCPQTNANERK</sequence>
<dbReference type="PANTHER" id="PTHR33991:SF1">
    <property type="entry name" value="DNA REPAIR PROTEIN RECO"/>
    <property type="match status" value="1"/>
</dbReference>
<dbReference type="NCBIfam" id="TIGR00613">
    <property type="entry name" value="reco"/>
    <property type="match status" value="1"/>
</dbReference>
<comment type="similarity">
    <text evidence="2 8">Belongs to the RecO family.</text>
</comment>
<dbReference type="InterPro" id="IPR022572">
    <property type="entry name" value="DNA_rep/recomb_RecO_N"/>
</dbReference>
<evidence type="ECO:0000256" key="3">
    <source>
        <dbReference type="ARBA" id="ARBA00021310"/>
    </source>
</evidence>
<dbReference type="InterPro" id="IPR042242">
    <property type="entry name" value="RecO_C"/>
</dbReference>
<dbReference type="Gene3D" id="1.20.1440.120">
    <property type="entry name" value="Recombination protein O, C-terminal domain"/>
    <property type="match status" value="1"/>
</dbReference>
<dbReference type="Pfam" id="PF02565">
    <property type="entry name" value="RecO_C"/>
    <property type="match status" value="1"/>
</dbReference>
<comment type="function">
    <text evidence="1 8">Involved in DNA repair and RecF pathway recombination.</text>
</comment>
<dbReference type="KEGG" id="tsy:THSYN_23895"/>
<proteinExistence type="inferred from homology"/>
<dbReference type="GO" id="GO:0006302">
    <property type="term" value="P:double-strand break repair"/>
    <property type="evidence" value="ECO:0007669"/>
    <property type="project" value="TreeGrafter"/>
</dbReference>
<name>A0A2K8UDP8_9GAMM</name>
<dbReference type="Pfam" id="PF11967">
    <property type="entry name" value="RecO_N"/>
    <property type="match status" value="1"/>
</dbReference>
<dbReference type="PANTHER" id="PTHR33991">
    <property type="entry name" value="DNA REPAIR PROTEIN RECO"/>
    <property type="match status" value="1"/>
</dbReference>
<reference evidence="10 11" key="1">
    <citation type="submission" date="2017-03" db="EMBL/GenBank/DDBJ databases">
        <title>Complete genome sequence of Candidatus 'Thiodictyon syntrophicum' sp. nov. strain Cad16T, a photolithoautotroph purple sulfur bacterium isolated from an alpine meromictic lake.</title>
        <authorList>
            <person name="Luedin S.M."/>
            <person name="Pothier J.F."/>
            <person name="Danza F."/>
            <person name="Storelli N."/>
            <person name="Wittwer M."/>
            <person name="Tonolla M."/>
        </authorList>
    </citation>
    <scope>NUCLEOTIDE SEQUENCE [LARGE SCALE GENOMIC DNA]</scope>
    <source>
        <strain evidence="10 11">Cad16T</strain>
    </source>
</reference>
<dbReference type="SUPFAM" id="SSF50249">
    <property type="entry name" value="Nucleic acid-binding proteins"/>
    <property type="match status" value="1"/>
</dbReference>
<dbReference type="HAMAP" id="MF_00201">
    <property type="entry name" value="RecO"/>
    <property type="match status" value="1"/>
</dbReference>
<dbReference type="GO" id="GO:0006310">
    <property type="term" value="P:DNA recombination"/>
    <property type="evidence" value="ECO:0007669"/>
    <property type="project" value="UniProtKB-UniRule"/>
</dbReference>
<evidence type="ECO:0000256" key="5">
    <source>
        <dbReference type="ARBA" id="ARBA00023172"/>
    </source>
</evidence>
<dbReference type="InterPro" id="IPR003717">
    <property type="entry name" value="RecO"/>
</dbReference>
<dbReference type="Gene3D" id="2.40.50.140">
    <property type="entry name" value="Nucleic acid-binding proteins"/>
    <property type="match status" value="1"/>
</dbReference>
<evidence type="ECO:0000313" key="11">
    <source>
        <dbReference type="Proteomes" id="UP000232638"/>
    </source>
</evidence>
<feature type="domain" description="DNA replication/recombination mediator RecO N-terminal" evidence="9">
    <location>
        <begin position="11"/>
        <end position="79"/>
    </location>
</feature>
<dbReference type="AlphaFoldDB" id="A0A2K8UDP8"/>
<dbReference type="GO" id="GO:0043590">
    <property type="term" value="C:bacterial nucleoid"/>
    <property type="evidence" value="ECO:0007669"/>
    <property type="project" value="TreeGrafter"/>
</dbReference>
<dbReference type="OrthoDB" id="9804792at2"/>
<dbReference type="Proteomes" id="UP000232638">
    <property type="component" value="Chromosome"/>
</dbReference>
<evidence type="ECO:0000256" key="1">
    <source>
        <dbReference type="ARBA" id="ARBA00003065"/>
    </source>
</evidence>
<protein>
    <recommendedName>
        <fullName evidence="3 8">DNA repair protein RecO</fullName>
    </recommendedName>
    <alternativeName>
        <fullName evidence="7 8">Recombination protein O</fullName>
    </alternativeName>
</protein>
<evidence type="ECO:0000256" key="4">
    <source>
        <dbReference type="ARBA" id="ARBA00022763"/>
    </source>
</evidence>
<dbReference type="InterPro" id="IPR037278">
    <property type="entry name" value="ARFGAP/RecO"/>
</dbReference>
<dbReference type="RefSeq" id="WP_100921376.1">
    <property type="nucleotide sequence ID" value="NZ_CP020370.1"/>
</dbReference>
<keyword evidence="5 8" id="KW-0233">DNA recombination</keyword>